<feature type="region of interest" description="Disordered" evidence="1">
    <location>
        <begin position="1"/>
        <end position="34"/>
    </location>
</feature>
<keyword evidence="2" id="KW-0812">Transmembrane</keyword>
<name>A0A4P9WMH7_9FUNG</name>
<dbReference type="Proteomes" id="UP000269721">
    <property type="component" value="Unassembled WGS sequence"/>
</dbReference>
<evidence type="ECO:0000313" key="3">
    <source>
        <dbReference type="EMBL" id="RKO94281.1"/>
    </source>
</evidence>
<evidence type="ECO:0000256" key="1">
    <source>
        <dbReference type="SAM" id="MobiDB-lite"/>
    </source>
</evidence>
<feature type="transmembrane region" description="Helical" evidence="2">
    <location>
        <begin position="155"/>
        <end position="177"/>
    </location>
</feature>
<accession>A0A4P9WMH7</accession>
<dbReference type="AlphaFoldDB" id="A0A4P9WMH7"/>
<reference evidence="4" key="1">
    <citation type="journal article" date="2018" name="Nat. Microbiol.">
        <title>Leveraging single-cell genomics to expand the fungal tree of life.</title>
        <authorList>
            <person name="Ahrendt S.R."/>
            <person name="Quandt C.A."/>
            <person name="Ciobanu D."/>
            <person name="Clum A."/>
            <person name="Salamov A."/>
            <person name="Andreopoulos B."/>
            <person name="Cheng J.F."/>
            <person name="Woyke T."/>
            <person name="Pelin A."/>
            <person name="Henrissat B."/>
            <person name="Reynolds N.K."/>
            <person name="Benny G.L."/>
            <person name="Smith M.E."/>
            <person name="James T.Y."/>
            <person name="Grigoriev I.V."/>
        </authorList>
    </citation>
    <scope>NUCLEOTIDE SEQUENCE [LARGE SCALE GENOMIC DNA]</scope>
</reference>
<keyword evidence="2" id="KW-0472">Membrane</keyword>
<evidence type="ECO:0000256" key="2">
    <source>
        <dbReference type="SAM" id="Phobius"/>
    </source>
</evidence>
<keyword evidence="4" id="KW-1185">Reference proteome</keyword>
<protein>
    <submittedName>
        <fullName evidence="3">Uncharacterized protein</fullName>
    </submittedName>
</protein>
<evidence type="ECO:0000313" key="4">
    <source>
        <dbReference type="Proteomes" id="UP000269721"/>
    </source>
</evidence>
<dbReference type="EMBL" id="KZ993948">
    <property type="protein sequence ID" value="RKO94281.1"/>
    <property type="molecule type" value="Genomic_DNA"/>
</dbReference>
<organism evidence="3 4">
    <name type="scientific">Blyttiomyces helicus</name>
    <dbReference type="NCBI Taxonomy" id="388810"/>
    <lineage>
        <taxon>Eukaryota</taxon>
        <taxon>Fungi</taxon>
        <taxon>Fungi incertae sedis</taxon>
        <taxon>Chytridiomycota</taxon>
        <taxon>Chytridiomycota incertae sedis</taxon>
        <taxon>Chytridiomycetes</taxon>
        <taxon>Chytridiomycetes incertae sedis</taxon>
        <taxon>Blyttiomyces</taxon>
    </lineage>
</organism>
<gene>
    <name evidence="3" type="ORF">BDK51DRAFT_28804</name>
</gene>
<keyword evidence="2" id="KW-1133">Transmembrane helix</keyword>
<feature type="compositionally biased region" description="Polar residues" evidence="1">
    <location>
        <begin position="1"/>
        <end position="10"/>
    </location>
</feature>
<sequence>MKDTLFRQTKPNPPASPHHTPRPLVSQQLLPVDSFPSCRPAPAPGERSEAVPISEAVPLGGARPAQLIHGVGSESLIQGSWQMSAGCKGEKESSATCMSISADIGREEISIGRKPPRDEVDKLAGEGGGLSCRHSCTLPEGRDFGTNMKVPWEELLWIGGVLVDLGFVARMVLWTWVLKWEGGLSIKRDPDSNQTCLGGCRLVAGFP</sequence>
<proteinExistence type="predicted"/>